<feature type="region of interest" description="Disordered" evidence="2">
    <location>
        <begin position="496"/>
        <end position="541"/>
    </location>
</feature>
<organism evidence="5 6">
    <name type="scientific">Lichtheimia corymbifera JMRC:FSU:9682</name>
    <dbReference type="NCBI Taxonomy" id="1263082"/>
    <lineage>
        <taxon>Eukaryota</taxon>
        <taxon>Fungi</taxon>
        <taxon>Fungi incertae sedis</taxon>
        <taxon>Mucoromycota</taxon>
        <taxon>Mucoromycotina</taxon>
        <taxon>Mucoromycetes</taxon>
        <taxon>Mucorales</taxon>
        <taxon>Lichtheimiaceae</taxon>
        <taxon>Lichtheimia</taxon>
    </lineage>
</organism>
<feature type="compositionally biased region" description="Basic and acidic residues" evidence="2">
    <location>
        <begin position="1"/>
        <end position="56"/>
    </location>
</feature>
<dbReference type="CDD" id="cd00167">
    <property type="entry name" value="SANT"/>
    <property type="match status" value="3"/>
</dbReference>
<name>A0A068RMW0_9FUNG</name>
<feature type="coiled-coil region" evidence="1">
    <location>
        <begin position="1278"/>
        <end position="1305"/>
    </location>
</feature>
<feature type="domain" description="SANT" evidence="4">
    <location>
        <begin position="1229"/>
        <end position="1280"/>
    </location>
</feature>
<evidence type="ECO:0000256" key="1">
    <source>
        <dbReference type="SAM" id="Coils"/>
    </source>
</evidence>
<accession>A0A068RMW0</accession>
<feature type="region of interest" description="Disordered" evidence="2">
    <location>
        <begin position="1199"/>
        <end position="1222"/>
    </location>
</feature>
<dbReference type="InterPro" id="IPR051571">
    <property type="entry name" value="N-CoR_corepressor"/>
</dbReference>
<dbReference type="GO" id="GO:0005654">
    <property type="term" value="C:nucleoplasm"/>
    <property type="evidence" value="ECO:0007669"/>
    <property type="project" value="UniProtKB-ARBA"/>
</dbReference>
<dbReference type="PANTHER" id="PTHR13992:SF39">
    <property type="entry name" value="SMRTER, ISOFORM G"/>
    <property type="match status" value="1"/>
</dbReference>
<feature type="compositionally biased region" description="Polar residues" evidence="2">
    <location>
        <begin position="326"/>
        <end position="344"/>
    </location>
</feature>
<sequence length="1525" mass="171555">MSAALDDYRELRERERERERDRDRMPVGMRDDRYLPRSNRDRDARYSRYYRDDIPPSHRYSPSSSMFPPRDYPKSASLRNDLNSDRAKDGKDDMRMSTSSSSNNNNSSNSNNNNNGGHDSYTPSSSSSFRYGNNDWHRDRRYRGDDEYRWRGDLDMRRESFAMRYEGYSSGGGGGGPPPHPPPLSMPFAPPFGGDSYRPDRDRDRDIPPHSPSGPYFDREDRDLYRPSRGSGGRSGRSWGNSSNSNNNTMRSRERDREGSIKSPRSVTSVGSGSHWSSSRTRDDTRFDNNHRDEERNSRTMEPADRGSRHPSKERHDRPPALQRPPSRQSTPEHQQQQPSSAKTDTSDHPIRAMERAQRNTKSLPSSPIHATPPISKHESLTRPAAATVDDKKSLQESAPIVPESAPHSTVAGSIPSADEAVVATTKDHEMNPASASDTNAAAATISQQSMTDESTTPKKELTQQEIVERIGQIENDISMYEELLEEVTKREEAAAAAAAAAAVEDPIKAEEEEQENVTSTTTTLRENEDQKEQDEREAAKQQALQVISEDHRDVPDFDRLSLTTSPIMRKKPQLLINQVRSNDETDDLLSEKLLQQNRQLARQNSLMIGGWQGKKDDPETWSNEIQWSKPLYERIEDYPCYKDNIQHFSAIKCSVAANLAGRKAALAKKEQRLRREYKRLYQGWKKRNLDLDRIREHTGNSRRRGDEESNDCVDGVNFSSSNDVLRFGTDDSSNSSSNTNKNKKSNGPWTSDAVRSEAELLEIIQSLESADMRNPELRAAKTTATIPAMILDIKERMRTFDDRSGLVTDPLTYYHTGVDTEDHWTQQEMAAFMESYMQYPKQFEKIAAAVKSKTAPQCVLFYYRKKQKIDFKALVSKGRRGRAAKRRDRLAEAIRRATGEGPAFSTRKAKSKGSALMTDIGEAQVSRKAKQKESERKSRELRELEEANAYWDSVNERRRNKRSSGTSSQQQQQTSTVEEGGGGGQQRRFPRRKGRSPQAPANYTMGEDGDVYGEMDDGDASDKGMTATTTTAPTAKWTEKDKETAIDAFKRHGRNFVRVSSLVGTKTEDQCRNFYHNFKRKYGPNAFNEESPAAPSTNTDRMGLKADEEDAAAALMGMCQMDSAKSSTPPPPRHARAVSIQLDESRGSDTTSTTTTTTPPPTVGMVTGNRRRRARTSSGKVIDKETMDEWMDAEFTGRSGNHLGSSKRPGRGVAASASSAAETSKRPAYSSYWSVAERTDFLRYLEKYGCDWEKVANALTSKTPTQVRNFFMNNNEKMQLDSIVKRYEENMKRLRQQQDHVRYNNKTSHYHHQPPPPVHNLPFPSAIVTEQPKPYQPMGGPSQPPPQPPSSHMDPRLGYFTPSPPIPPSQQQQHPVAAPPPPPPITSPPLVHPYATPYATSSPTPSTVYDPLQQHRTTPHHSHYPPPPPQQQPPSAVPYPTMHVDRPAPSPPVVPPPPLHHHHPQQQQHLHHNPIPPPPPPPAQSHPVQSVSEPTSVTKVADLLNSDEPTDTASQSKNWESWFS</sequence>
<feature type="compositionally biased region" description="Basic residues" evidence="2">
    <location>
        <begin position="1460"/>
        <end position="1473"/>
    </location>
</feature>
<feature type="compositionally biased region" description="Basic and acidic residues" evidence="2">
    <location>
        <begin position="526"/>
        <end position="540"/>
    </location>
</feature>
<dbReference type="VEuPathDB" id="FungiDB:LCOR_02964.1"/>
<feature type="compositionally biased region" description="Basic and acidic residues" evidence="2">
    <location>
        <begin position="217"/>
        <end position="226"/>
    </location>
</feature>
<dbReference type="STRING" id="1263082.A0A068RMW0"/>
<proteinExistence type="predicted"/>
<feature type="domain" description="SANT" evidence="4">
    <location>
        <begin position="1033"/>
        <end position="1084"/>
    </location>
</feature>
<dbReference type="GO" id="GO:0032991">
    <property type="term" value="C:protein-containing complex"/>
    <property type="evidence" value="ECO:0007669"/>
    <property type="project" value="UniProtKB-ARBA"/>
</dbReference>
<reference evidence="5" key="1">
    <citation type="submission" date="2013-08" db="EMBL/GenBank/DDBJ databases">
        <title>Gene expansion shapes genome architecture in the human pathogen Lichtheimia corymbifera: an evolutionary genomics analysis in the ancient terrestrial Mucorales (Mucoromycotina).</title>
        <authorList>
            <person name="Schwartze V.U."/>
            <person name="Winter S."/>
            <person name="Shelest E."/>
            <person name="Marcet-Houben M."/>
            <person name="Horn F."/>
            <person name="Wehner S."/>
            <person name="Hoffmann K."/>
            <person name="Riege K."/>
            <person name="Sammeth M."/>
            <person name="Nowrousian M."/>
            <person name="Valiante V."/>
            <person name="Linde J."/>
            <person name="Jacobsen I.D."/>
            <person name="Marz M."/>
            <person name="Brakhage A.A."/>
            <person name="Gabaldon T."/>
            <person name="Bocker S."/>
            <person name="Voigt K."/>
        </authorList>
    </citation>
    <scope>NUCLEOTIDE SEQUENCE [LARGE SCALE GENOMIC DNA]</scope>
    <source>
        <strain evidence="5">FSU 9682</strain>
    </source>
</reference>
<feature type="compositionally biased region" description="Pro residues" evidence="2">
    <location>
        <begin position="1449"/>
        <end position="1459"/>
    </location>
</feature>
<dbReference type="Gene3D" id="1.10.10.60">
    <property type="entry name" value="Homeodomain-like"/>
    <property type="match status" value="1"/>
</dbReference>
<feature type="compositionally biased region" description="Basic and acidic residues" evidence="2">
    <location>
        <begin position="251"/>
        <end position="260"/>
    </location>
</feature>
<dbReference type="GO" id="GO:0006357">
    <property type="term" value="P:regulation of transcription by RNA polymerase II"/>
    <property type="evidence" value="ECO:0007669"/>
    <property type="project" value="TreeGrafter"/>
</dbReference>
<feature type="region of interest" description="Disordered" evidence="2">
    <location>
        <begin position="724"/>
        <end position="751"/>
    </location>
</feature>
<dbReference type="SUPFAM" id="SSF46689">
    <property type="entry name" value="Homeodomain-like"/>
    <property type="match status" value="3"/>
</dbReference>
<feature type="compositionally biased region" description="Low complexity" evidence="2">
    <location>
        <begin position="964"/>
        <end position="979"/>
    </location>
</feature>
<feature type="domain" description="SANT" evidence="4">
    <location>
        <begin position="820"/>
        <end position="871"/>
    </location>
</feature>
<feature type="region of interest" description="Disordered" evidence="2">
    <location>
        <begin position="956"/>
        <end position="1038"/>
    </location>
</feature>
<feature type="compositionally biased region" description="Acidic residues" evidence="2">
    <location>
        <begin position="1008"/>
        <end position="1020"/>
    </location>
</feature>
<feature type="compositionally biased region" description="Low complexity" evidence="2">
    <location>
        <begin position="236"/>
        <end position="250"/>
    </location>
</feature>
<evidence type="ECO:0000259" key="3">
    <source>
        <dbReference type="PROSITE" id="PS50090"/>
    </source>
</evidence>
<dbReference type="PROSITE" id="PS51293">
    <property type="entry name" value="SANT"/>
    <property type="match status" value="3"/>
</dbReference>
<feature type="compositionally biased region" description="Low complexity" evidence="2">
    <location>
        <begin position="266"/>
        <end position="279"/>
    </location>
</feature>
<feature type="compositionally biased region" description="Polar residues" evidence="2">
    <location>
        <begin position="446"/>
        <end position="455"/>
    </location>
</feature>
<keyword evidence="1" id="KW-0175">Coiled coil</keyword>
<feature type="compositionally biased region" description="Low complexity" evidence="2">
    <location>
        <begin position="434"/>
        <end position="445"/>
    </location>
</feature>
<feature type="region of interest" description="Disordered" evidence="2">
    <location>
        <begin position="899"/>
        <end position="943"/>
    </location>
</feature>
<comment type="caution">
    <text evidence="5">The sequence shown here is derived from an EMBL/GenBank/DDBJ whole genome shotgun (WGS) entry which is preliminary data.</text>
</comment>
<feature type="compositionally biased region" description="Basic and acidic residues" evidence="2">
    <location>
        <begin position="345"/>
        <end position="358"/>
    </location>
</feature>
<dbReference type="PANTHER" id="PTHR13992">
    <property type="entry name" value="NUCLEAR RECEPTOR CO-REPRESSOR RELATED NCOR"/>
    <property type="match status" value="1"/>
</dbReference>
<dbReference type="EMBL" id="CBTN010000009">
    <property type="protein sequence ID" value="CDH51344.1"/>
    <property type="molecule type" value="Genomic_DNA"/>
</dbReference>
<feature type="compositionally biased region" description="Pro residues" evidence="2">
    <location>
        <begin position="176"/>
        <end position="190"/>
    </location>
</feature>
<feature type="compositionally biased region" description="Basic and acidic residues" evidence="2">
    <location>
        <begin position="135"/>
        <end position="161"/>
    </location>
</feature>
<feature type="compositionally biased region" description="Low complexity" evidence="2">
    <location>
        <begin position="1393"/>
        <end position="1408"/>
    </location>
</feature>
<feature type="domain" description="Myb-like" evidence="3">
    <location>
        <begin position="1234"/>
        <end position="1276"/>
    </location>
</feature>
<dbReference type="GO" id="GO:0000785">
    <property type="term" value="C:chromatin"/>
    <property type="evidence" value="ECO:0007669"/>
    <property type="project" value="TreeGrafter"/>
</dbReference>
<feature type="compositionally biased region" description="Basic and acidic residues" evidence="2">
    <location>
        <begin position="82"/>
        <end position="95"/>
    </location>
</feature>
<dbReference type="OrthoDB" id="10258692at2759"/>
<dbReference type="SMART" id="SM00717">
    <property type="entry name" value="SANT"/>
    <property type="match status" value="3"/>
</dbReference>
<feature type="compositionally biased region" description="Pro residues" evidence="2">
    <location>
        <begin position="1378"/>
        <end position="1392"/>
    </location>
</feature>
<dbReference type="InterPro" id="IPR009057">
    <property type="entry name" value="Homeodomain-like_sf"/>
</dbReference>
<evidence type="ECO:0000313" key="5">
    <source>
        <dbReference type="EMBL" id="CDH51344.1"/>
    </source>
</evidence>
<feature type="compositionally biased region" description="Low complexity" evidence="2">
    <location>
        <begin position="1027"/>
        <end position="1036"/>
    </location>
</feature>
<dbReference type="Pfam" id="PF00249">
    <property type="entry name" value="Myb_DNA-binding"/>
    <property type="match status" value="3"/>
</dbReference>
<evidence type="ECO:0000256" key="2">
    <source>
        <dbReference type="SAM" id="MobiDB-lite"/>
    </source>
</evidence>
<feature type="compositionally biased region" description="Pro residues" evidence="2">
    <location>
        <begin position="1475"/>
        <end position="1485"/>
    </location>
</feature>
<dbReference type="InterPro" id="IPR017884">
    <property type="entry name" value="SANT_dom"/>
</dbReference>
<dbReference type="Gene3D" id="1.20.58.1880">
    <property type="match status" value="2"/>
</dbReference>
<feature type="region of interest" description="Disordered" evidence="2">
    <location>
        <begin position="1"/>
        <end position="464"/>
    </location>
</feature>
<protein>
    <submittedName>
        <fullName evidence="5">Uncharacterized protein</fullName>
    </submittedName>
</protein>
<keyword evidence="6" id="KW-1185">Reference proteome</keyword>
<feature type="region of interest" description="Disordered" evidence="2">
    <location>
        <begin position="1307"/>
        <end position="1525"/>
    </location>
</feature>
<dbReference type="PROSITE" id="PS50090">
    <property type="entry name" value="MYB_LIKE"/>
    <property type="match status" value="1"/>
</dbReference>
<evidence type="ECO:0000259" key="4">
    <source>
        <dbReference type="PROSITE" id="PS51293"/>
    </source>
</evidence>
<feature type="compositionally biased region" description="Basic and acidic residues" evidence="2">
    <location>
        <begin position="932"/>
        <end position="943"/>
    </location>
</feature>
<dbReference type="Proteomes" id="UP000027586">
    <property type="component" value="Unassembled WGS sequence"/>
</dbReference>
<feature type="compositionally biased region" description="Basic and acidic residues" evidence="2">
    <location>
        <begin position="280"/>
        <end position="308"/>
    </location>
</feature>
<feature type="region of interest" description="Disordered" evidence="2">
    <location>
        <begin position="1123"/>
        <end position="1180"/>
    </location>
</feature>
<feature type="compositionally biased region" description="Pro residues" evidence="2">
    <location>
        <begin position="1425"/>
        <end position="1438"/>
    </location>
</feature>
<gene>
    <name evidence="5" type="ORF">LCOR_02964.1</name>
</gene>
<feature type="compositionally biased region" description="Low complexity" evidence="2">
    <location>
        <begin position="99"/>
        <end position="115"/>
    </location>
</feature>
<feature type="compositionally biased region" description="Basic and acidic residues" evidence="2">
    <location>
        <begin position="197"/>
        <end position="208"/>
    </location>
</feature>
<feature type="compositionally biased region" description="Polar residues" evidence="2">
    <location>
        <begin position="1512"/>
        <end position="1525"/>
    </location>
</feature>
<dbReference type="InterPro" id="IPR001005">
    <property type="entry name" value="SANT/Myb"/>
</dbReference>
<evidence type="ECO:0000313" key="6">
    <source>
        <dbReference type="Proteomes" id="UP000027586"/>
    </source>
</evidence>